<dbReference type="Proteomes" id="UP001161388">
    <property type="component" value="Unassembled WGS sequence"/>
</dbReference>
<keyword evidence="1" id="KW-0812">Transmembrane</keyword>
<evidence type="ECO:0000256" key="1">
    <source>
        <dbReference type="SAM" id="Phobius"/>
    </source>
</evidence>
<evidence type="ECO:0000313" key="3">
    <source>
        <dbReference type="Proteomes" id="UP001161388"/>
    </source>
</evidence>
<accession>A0ABQ5VHB2</accession>
<dbReference type="EMBL" id="BSNL01000001">
    <property type="protein sequence ID" value="GLQ26473.1"/>
    <property type="molecule type" value="Genomic_DNA"/>
</dbReference>
<organism evidence="2 3">
    <name type="scientific">Sulfitobacter pacificus</name>
    <dbReference type="NCBI Taxonomy" id="1499314"/>
    <lineage>
        <taxon>Bacteria</taxon>
        <taxon>Pseudomonadati</taxon>
        <taxon>Pseudomonadota</taxon>
        <taxon>Alphaproteobacteria</taxon>
        <taxon>Rhodobacterales</taxon>
        <taxon>Roseobacteraceae</taxon>
        <taxon>Sulfitobacter</taxon>
    </lineage>
</organism>
<reference evidence="2" key="2">
    <citation type="submission" date="2023-01" db="EMBL/GenBank/DDBJ databases">
        <title>Draft genome sequence of Sulfitobacter pacificus strain NBRC 109915.</title>
        <authorList>
            <person name="Sun Q."/>
            <person name="Mori K."/>
        </authorList>
    </citation>
    <scope>NUCLEOTIDE SEQUENCE</scope>
    <source>
        <strain evidence="2">NBRC 109915</strain>
    </source>
</reference>
<sequence length="293" mass="32083">MIELAQATFTTAAAPDQSRLPKINKMIRDINNDAMLAVLRQSGQAHAYGTLRHFLTVMMFVADQPDGVVQLPDAFADDLAQAVETIDKACASQKPQGTAPAAKVDPSEPRRLAGERQWRALTGWVGDVNAEIERHRYQLRLLGIVLLGFVLTVLLAMAAHVAVMVLRIILRGRSICDIPIHMTVLGDRLAGRITVIGKLGCVIVPDVPPDAEAAPVINRGIYLNIVVGEQVLNAKTMVETTDVYRMLFSTPLSRKTLRQLLLSSHSPVRYDLSALQGYKLGRRYFGIGSLPKA</sequence>
<keyword evidence="1" id="KW-1133">Transmembrane helix</keyword>
<keyword evidence="3" id="KW-1185">Reference proteome</keyword>
<keyword evidence="1" id="KW-0472">Membrane</keyword>
<name>A0ABQ5VHB2_9RHOB</name>
<proteinExistence type="predicted"/>
<feature type="transmembrane region" description="Helical" evidence="1">
    <location>
        <begin position="141"/>
        <end position="170"/>
    </location>
</feature>
<comment type="caution">
    <text evidence="2">The sequence shown here is derived from an EMBL/GenBank/DDBJ whole genome shotgun (WGS) entry which is preliminary data.</text>
</comment>
<evidence type="ECO:0000313" key="2">
    <source>
        <dbReference type="EMBL" id="GLQ26473.1"/>
    </source>
</evidence>
<gene>
    <name evidence="2" type="ORF">GCM10007927_12760</name>
</gene>
<protein>
    <submittedName>
        <fullName evidence="2">Uncharacterized protein</fullName>
    </submittedName>
</protein>
<reference evidence="2" key="1">
    <citation type="journal article" date="2014" name="Int. J. Syst. Evol. Microbiol.">
        <title>Complete genome of a new Firmicutes species belonging to the dominant human colonic microbiota ('Ruminococcus bicirculans') reveals two chromosomes and a selective capacity to utilize plant glucans.</title>
        <authorList>
            <consortium name="NISC Comparative Sequencing Program"/>
            <person name="Wegmann U."/>
            <person name="Louis P."/>
            <person name="Goesmann A."/>
            <person name="Henrissat B."/>
            <person name="Duncan S.H."/>
            <person name="Flint H.J."/>
        </authorList>
    </citation>
    <scope>NUCLEOTIDE SEQUENCE</scope>
    <source>
        <strain evidence="2">NBRC 109915</strain>
    </source>
</reference>